<evidence type="ECO:0000256" key="10">
    <source>
        <dbReference type="ARBA" id="ARBA00022842"/>
    </source>
</evidence>
<evidence type="ECO:0000259" key="13">
    <source>
        <dbReference type="Pfam" id="PF02772"/>
    </source>
</evidence>
<feature type="domain" description="S-adenosylmethionine synthetase central" evidence="13">
    <location>
        <begin position="108"/>
        <end position="227"/>
    </location>
</feature>
<dbReference type="PROSITE" id="PS00376">
    <property type="entry name" value="ADOMET_SYNTHASE_1"/>
    <property type="match status" value="1"/>
</dbReference>
<gene>
    <name evidence="14" type="ORF">S01H1_77165</name>
</gene>
<organism evidence="14">
    <name type="scientific">marine sediment metagenome</name>
    <dbReference type="NCBI Taxonomy" id="412755"/>
    <lineage>
        <taxon>unclassified sequences</taxon>
        <taxon>metagenomes</taxon>
        <taxon>ecological metagenomes</taxon>
    </lineage>
</organism>
<comment type="pathway">
    <text evidence="3">Amino-acid biosynthesis; S-adenosyl-L-methionine biosynthesis; S-adenosyl-L-methionine from L-methionine: step 1/1.</text>
</comment>
<protein>
    <recommendedName>
        <fullName evidence="4">methionine adenosyltransferase</fullName>
        <ecNumber evidence="4">2.5.1.6</ecNumber>
    </recommendedName>
</protein>
<dbReference type="AlphaFoldDB" id="X0YL20"/>
<evidence type="ECO:0000256" key="6">
    <source>
        <dbReference type="ARBA" id="ARBA00022679"/>
    </source>
</evidence>
<keyword evidence="8" id="KW-0547">Nucleotide-binding</keyword>
<dbReference type="GO" id="GO:0005524">
    <property type="term" value="F:ATP binding"/>
    <property type="evidence" value="ECO:0007669"/>
    <property type="project" value="UniProtKB-KW"/>
</dbReference>
<evidence type="ECO:0000256" key="8">
    <source>
        <dbReference type="ARBA" id="ARBA00022741"/>
    </source>
</evidence>
<dbReference type="GO" id="GO:0006556">
    <property type="term" value="P:S-adenosylmethionine biosynthetic process"/>
    <property type="evidence" value="ECO:0007669"/>
    <property type="project" value="InterPro"/>
</dbReference>
<keyword evidence="5" id="KW-0554">One-carbon metabolism</keyword>
<keyword evidence="6" id="KW-0808">Transferase</keyword>
<dbReference type="GO" id="GO:0046872">
    <property type="term" value="F:metal ion binding"/>
    <property type="evidence" value="ECO:0007669"/>
    <property type="project" value="UniProtKB-KW"/>
</dbReference>
<evidence type="ECO:0000256" key="2">
    <source>
        <dbReference type="ARBA" id="ARBA00001958"/>
    </source>
</evidence>
<evidence type="ECO:0000256" key="4">
    <source>
        <dbReference type="ARBA" id="ARBA00012828"/>
    </source>
</evidence>
<dbReference type="InterPro" id="IPR022628">
    <property type="entry name" value="S-AdoMet_synt_N"/>
</dbReference>
<comment type="cofactor">
    <cofactor evidence="2">
        <name>K(+)</name>
        <dbReference type="ChEBI" id="CHEBI:29103"/>
    </cofactor>
</comment>
<dbReference type="EMBL" id="BARS01051844">
    <property type="protein sequence ID" value="GAG49243.1"/>
    <property type="molecule type" value="Genomic_DNA"/>
</dbReference>
<comment type="caution">
    <text evidence="14">The sequence shown here is derived from an EMBL/GenBank/DDBJ whole genome shotgun (WGS) entry which is preliminary data.</text>
</comment>
<dbReference type="PANTHER" id="PTHR11964">
    <property type="entry name" value="S-ADENOSYLMETHIONINE SYNTHETASE"/>
    <property type="match status" value="1"/>
</dbReference>
<keyword evidence="7" id="KW-0479">Metal-binding</keyword>
<dbReference type="InterPro" id="IPR022629">
    <property type="entry name" value="S-AdoMet_synt_central"/>
</dbReference>
<dbReference type="InterPro" id="IPR022631">
    <property type="entry name" value="ADOMET_SYNTHASE_CS"/>
</dbReference>
<dbReference type="GO" id="GO:0006730">
    <property type="term" value="P:one-carbon metabolic process"/>
    <property type="evidence" value="ECO:0007669"/>
    <property type="project" value="UniProtKB-KW"/>
</dbReference>
<feature type="non-terminal residue" evidence="14">
    <location>
        <position position="1"/>
    </location>
</feature>
<keyword evidence="10" id="KW-0460">Magnesium</keyword>
<dbReference type="Pfam" id="PF02772">
    <property type="entry name" value="S-AdoMet_synt_M"/>
    <property type="match status" value="1"/>
</dbReference>
<dbReference type="GO" id="GO:0004478">
    <property type="term" value="F:methionine adenosyltransferase activity"/>
    <property type="evidence" value="ECO:0007669"/>
    <property type="project" value="UniProtKB-EC"/>
</dbReference>
<dbReference type="EC" id="2.5.1.6" evidence="4"/>
<keyword evidence="11" id="KW-0630">Potassium</keyword>
<evidence type="ECO:0000256" key="11">
    <source>
        <dbReference type="ARBA" id="ARBA00022958"/>
    </source>
</evidence>
<evidence type="ECO:0000259" key="12">
    <source>
        <dbReference type="Pfam" id="PF00438"/>
    </source>
</evidence>
<evidence type="ECO:0000256" key="7">
    <source>
        <dbReference type="ARBA" id="ARBA00022723"/>
    </source>
</evidence>
<sequence length="234" mass="25336">ESVSEGHPDKVCDQISDAVLDACLAGDPDSRVACECLVTTDLAIVAGEVTTRPAVDYEAVAREAIREIGYTSDDIGFCADTCKVQVYVHTQSPDISQGVTAGEGLFQEQGAGDQGMMFGYASDETPALMPAPIHYAHKILEHLAALRKGPESAKYRFLRPDGKSQVSIRYEGGKPVALETVVVSHQHREDMARETLEDLVHQVVGEVVPAELRRNNVKYYVNPTGRFVIGGPHG</sequence>
<feature type="domain" description="S-adenosylmethionine synthetase N-terminal" evidence="12">
    <location>
        <begin position="1"/>
        <end position="93"/>
    </location>
</feature>
<dbReference type="Pfam" id="PF00438">
    <property type="entry name" value="S-AdoMet_synt_N"/>
    <property type="match status" value="1"/>
</dbReference>
<dbReference type="Gene3D" id="3.30.300.10">
    <property type="match status" value="2"/>
</dbReference>
<evidence type="ECO:0000256" key="5">
    <source>
        <dbReference type="ARBA" id="ARBA00022563"/>
    </source>
</evidence>
<proteinExistence type="predicted"/>
<evidence type="ECO:0000256" key="1">
    <source>
        <dbReference type="ARBA" id="ARBA00001946"/>
    </source>
</evidence>
<evidence type="ECO:0000313" key="14">
    <source>
        <dbReference type="EMBL" id="GAG49243.1"/>
    </source>
</evidence>
<accession>X0YL20</accession>
<dbReference type="InterPro" id="IPR002133">
    <property type="entry name" value="S-AdoMet_synthetase"/>
</dbReference>
<name>X0YL20_9ZZZZ</name>
<comment type="cofactor">
    <cofactor evidence="1">
        <name>Mg(2+)</name>
        <dbReference type="ChEBI" id="CHEBI:18420"/>
    </cofactor>
</comment>
<evidence type="ECO:0000256" key="9">
    <source>
        <dbReference type="ARBA" id="ARBA00022840"/>
    </source>
</evidence>
<keyword evidence="9" id="KW-0067">ATP-binding</keyword>
<reference evidence="14" key="1">
    <citation type="journal article" date="2014" name="Front. Microbiol.">
        <title>High frequency of phylogenetically diverse reductive dehalogenase-homologous genes in deep subseafloor sedimentary metagenomes.</title>
        <authorList>
            <person name="Kawai M."/>
            <person name="Futagami T."/>
            <person name="Toyoda A."/>
            <person name="Takaki Y."/>
            <person name="Nishi S."/>
            <person name="Hori S."/>
            <person name="Arai W."/>
            <person name="Tsubouchi T."/>
            <person name="Morono Y."/>
            <person name="Uchiyama I."/>
            <person name="Ito T."/>
            <person name="Fujiyama A."/>
            <person name="Inagaki F."/>
            <person name="Takami H."/>
        </authorList>
    </citation>
    <scope>NUCLEOTIDE SEQUENCE</scope>
    <source>
        <strain evidence="14">Expedition CK06-06</strain>
    </source>
</reference>
<dbReference type="SUPFAM" id="SSF55973">
    <property type="entry name" value="S-adenosylmethionine synthetase"/>
    <property type="match status" value="2"/>
</dbReference>
<dbReference type="InterPro" id="IPR022636">
    <property type="entry name" value="S-AdoMet_synthetase_sfam"/>
</dbReference>
<evidence type="ECO:0000256" key="3">
    <source>
        <dbReference type="ARBA" id="ARBA00005224"/>
    </source>
</evidence>
<dbReference type="FunFam" id="3.30.300.10:FF:000003">
    <property type="entry name" value="S-adenosylmethionine synthase"/>
    <property type="match status" value="1"/>
</dbReference>
<feature type="non-terminal residue" evidence="14">
    <location>
        <position position="234"/>
    </location>
</feature>